<evidence type="ECO:0000256" key="5">
    <source>
        <dbReference type="ARBA" id="ARBA00022490"/>
    </source>
</evidence>
<dbReference type="InterPro" id="IPR036786">
    <property type="entry name" value="Ribosome_mat_SBDS_N_sf"/>
</dbReference>
<dbReference type="GO" id="GO:0005737">
    <property type="term" value="C:cytoplasm"/>
    <property type="evidence" value="ECO:0007669"/>
    <property type="project" value="UniProtKB-SubCell"/>
</dbReference>
<dbReference type="InterPro" id="IPR037188">
    <property type="entry name" value="Sdo1/SBDS_central_sf"/>
</dbReference>
<reference evidence="13" key="3">
    <citation type="submission" date="2022-06" db="UniProtKB">
        <authorList>
            <consortium name="EnsemblMetazoa"/>
        </authorList>
    </citation>
    <scope>IDENTIFICATION</scope>
</reference>
<proteinExistence type="inferred from homology"/>
<keyword evidence="14" id="KW-1185">Reference proteome</keyword>
<accession>A0A834VDR5</accession>
<evidence type="ECO:0000256" key="9">
    <source>
        <dbReference type="ARBA" id="ARBA00049708"/>
    </source>
</evidence>
<dbReference type="FunFam" id="1.10.10.900:FF:000001">
    <property type="entry name" value="SBDS, ribosome maturation factor"/>
    <property type="match status" value="1"/>
</dbReference>
<dbReference type="PANTHER" id="PTHR10927">
    <property type="entry name" value="RIBOSOME MATURATION PROTEIN SBDS"/>
    <property type="match status" value="1"/>
</dbReference>
<evidence type="ECO:0000313" key="12">
    <source>
        <dbReference type="EMBL" id="KAF7490033.1"/>
    </source>
</evidence>
<keyword evidence="7" id="KW-0539">Nucleus</keyword>
<dbReference type="Gene3D" id="3.30.70.240">
    <property type="match status" value="1"/>
</dbReference>
<dbReference type="SUPFAM" id="SSF89895">
    <property type="entry name" value="FYSH domain"/>
    <property type="match status" value="1"/>
</dbReference>
<dbReference type="Gene3D" id="1.10.10.900">
    <property type="entry name" value="SBDS protein C-terminal domain, subdomain 1"/>
    <property type="match status" value="1"/>
</dbReference>
<keyword evidence="6" id="KW-0690">Ribosome biogenesis</keyword>
<comment type="subcellular location">
    <subcellularLocation>
        <location evidence="2">Cytoplasm</location>
    </subcellularLocation>
    <subcellularLocation>
        <location evidence="1">Nucleus</location>
    </subcellularLocation>
</comment>
<protein>
    <recommendedName>
        <fullName evidence="4">Ribosome maturation protein SBDS</fullName>
    </recommendedName>
</protein>
<dbReference type="OrthoDB" id="10253092at2759"/>
<dbReference type="AlphaFoldDB" id="A0A834VDR5"/>
<reference evidence="12" key="2">
    <citation type="submission" date="2020-01" db="EMBL/GenBank/DDBJ databases">
        <authorList>
            <person name="Korhonen P.K.K."/>
            <person name="Guangxu M.G."/>
            <person name="Wang T.W."/>
            <person name="Stroehlein A.J.S."/>
            <person name="Young N.D."/>
            <person name="Ang C.-S.A."/>
            <person name="Fernando D.W.F."/>
            <person name="Lu H.L."/>
            <person name="Taylor S.T."/>
            <person name="Ehtesham M.E.M."/>
            <person name="Najaraj S.H.N."/>
            <person name="Harsha G.H.G."/>
            <person name="Madugundu A.M."/>
            <person name="Renuse S.R."/>
            <person name="Holt D.H."/>
            <person name="Pandey A.P."/>
            <person name="Papenfuss A.P."/>
            <person name="Gasser R.B.G."/>
            <person name="Fischer K.F."/>
        </authorList>
    </citation>
    <scope>NUCLEOTIDE SEQUENCE</scope>
    <source>
        <strain evidence="12">SSS_KF_BRIS2020</strain>
    </source>
</reference>
<evidence type="ECO:0000256" key="1">
    <source>
        <dbReference type="ARBA" id="ARBA00004123"/>
    </source>
</evidence>
<organism evidence="12">
    <name type="scientific">Sarcoptes scabiei</name>
    <name type="common">Itch mite</name>
    <name type="synonym">Acarus scabiei</name>
    <dbReference type="NCBI Taxonomy" id="52283"/>
    <lineage>
        <taxon>Eukaryota</taxon>
        <taxon>Metazoa</taxon>
        <taxon>Ecdysozoa</taxon>
        <taxon>Arthropoda</taxon>
        <taxon>Chelicerata</taxon>
        <taxon>Arachnida</taxon>
        <taxon>Acari</taxon>
        <taxon>Acariformes</taxon>
        <taxon>Sarcoptiformes</taxon>
        <taxon>Astigmata</taxon>
        <taxon>Psoroptidia</taxon>
        <taxon>Sarcoptoidea</taxon>
        <taxon>Sarcoptidae</taxon>
        <taxon>Sarcoptinae</taxon>
        <taxon>Sarcoptes</taxon>
    </lineage>
</organism>
<dbReference type="Pfam" id="PF01172">
    <property type="entry name" value="SBDS_N"/>
    <property type="match status" value="1"/>
</dbReference>
<dbReference type="GO" id="GO:0042256">
    <property type="term" value="P:cytosolic ribosome assembly"/>
    <property type="evidence" value="ECO:0007669"/>
    <property type="project" value="InterPro"/>
</dbReference>
<dbReference type="NCBIfam" id="TIGR00291">
    <property type="entry name" value="RNA_SBDS"/>
    <property type="match status" value="1"/>
</dbReference>
<dbReference type="Proteomes" id="UP000070412">
    <property type="component" value="Unassembled WGS sequence"/>
</dbReference>
<dbReference type="PANTHER" id="PTHR10927:SF1">
    <property type="entry name" value="RIBOSOME MATURATION PROTEIN SBDS"/>
    <property type="match status" value="1"/>
</dbReference>
<dbReference type="InterPro" id="IPR019783">
    <property type="entry name" value="SDO1/SBDS_N"/>
</dbReference>
<evidence type="ECO:0000256" key="2">
    <source>
        <dbReference type="ARBA" id="ARBA00004496"/>
    </source>
</evidence>
<comment type="function">
    <text evidence="8">Required for the assembly of mature ribosomes and ribosome biogenesis. Together with EFL1, triggers the GTP-dependent release of EIF6 from 60S pre-ribosomes in the cytoplasm, thereby activating ribosomes for translation competence by allowing 80S ribosome assembly and facilitating EIF6 recycling to the nucleus, where it is required for 60S rRNA processing and nuclear export. Required for normal levels of protein synthesis. May play a role in cellular stress resistance. May play a role in cellular response to DNA damage. May play a role in cell proliferation.</text>
</comment>
<feature type="domain" description="Ribosome maturation protein SDO1/SBDS central" evidence="11">
    <location>
        <begin position="108"/>
        <end position="169"/>
    </location>
</feature>
<evidence type="ECO:0000256" key="7">
    <source>
        <dbReference type="ARBA" id="ARBA00023242"/>
    </source>
</evidence>
<feature type="domain" description="Ribosome maturation protein SDO1/SBDS N-terminal" evidence="10">
    <location>
        <begin position="13"/>
        <end position="100"/>
    </location>
</feature>
<evidence type="ECO:0000313" key="14">
    <source>
        <dbReference type="Proteomes" id="UP000070412"/>
    </source>
</evidence>
<evidence type="ECO:0000256" key="3">
    <source>
        <dbReference type="ARBA" id="ARBA00007433"/>
    </source>
</evidence>
<dbReference type="EnsemblMetazoa" id="SSS_4827s_mrna">
    <property type="protein sequence ID" value="KAF7490033.1"/>
    <property type="gene ID" value="SSS_4827"/>
</dbReference>
<dbReference type="PROSITE" id="PS01267">
    <property type="entry name" value="UPF0023"/>
    <property type="match status" value="1"/>
</dbReference>
<name>A0A834VDR5_SARSC</name>
<evidence type="ECO:0000256" key="8">
    <source>
        <dbReference type="ARBA" id="ARBA00025433"/>
    </source>
</evidence>
<evidence type="ECO:0000259" key="10">
    <source>
        <dbReference type="Pfam" id="PF01172"/>
    </source>
</evidence>
<dbReference type="InterPro" id="IPR018023">
    <property type="entry name" value="Ribosome_mat_SBDS_CS"/>
</dbReference>
<dbReference type="EMBL" id="WVUK01000063">
    <property type="protein sequence ID" value="KAF7490033.1"/>
    <property type="molecule type" value="Genomic_DNA"/>
</dbReference>
<dbReference type="InterPro" id="IPR039100">
    <property type="entry name" value="Sdo1/SBDS-like"/>
</dbReference>
<dbReference type="Pfam" id="PF09377">
    <property type="entry name" value="SBDS_domain_II"/>
    <property type="match status" value="1"/>
</dbReference>
<evidence type="ECO:0000259" key="11">
    <source>
        <dbReference type="Pfam" id="PF09377"/>
    </source>
</evidence>
<comment type="similarity">
    <text evidence="3">Belongs to the SDO1/SBDS family.</text>
</comment>
<keyword evidence="5" id="KW-0963">Cytoplasm</keyword>
<comment type="subunit">
    <text evidence="9">Associates with the 60S ribosomal subunit.</text>
</comment>
<dbReference type="InterPro" id="IPR002140">
    <property type="entry name" value="Sdo1/SBDS"/>
</dbReference>
<sequence>MIKTPTNQQRLTNVAIVRMKKFGKRFEIACYKNKVVSYREKIEKDIDEVLQTPVVFVNVSKGQIAKKEDLIKCFQTDDHVKCCLDILEKGELQISEKERQHQLELMFKDIANIIADKCVNPETKRPYPVGMIEKSMRQIHVSIKPNKSSKQQALEIIPQLKSVLNIERAMMKLRVLTEKKFKNKFKPFFSHLEEDNTLENGMIEMIFTTSPKNYRSIDQLINNTPKSELYVLMLQETIEGDTGID</sequence>
<evidence type="ECO:0000256" key="4">
    <source>
        <dbReference type="ARBA" id="ARBA00014814"/>
    </source>
</evidence>
<dbReference type="InterPro" id="IPR018978">
    <property type="entry name" value="SDO1/SBDS_central"/>
</dbReference>
<evidence type="ECO:0000256" key="6">
    <source>
        <dbReference type="ARBA" id="ARBA00022517"/>
    </source>
</evidence>
<evidence type="ECO:0000313" key="13">
    <source>
        <dbReference type="EnsemblMetazoa" id="KAF7490033.1"/>
    </source>
</evidence>
<dbReference type="GO" id="GO:0005634">
    <property type="term" value="C:nucleus"/>
    <property type="evidence" value="ECO:0007669"/>
    <property type="project" value="UniProtKB-SubCell"/>
</dbReference>
<dbReference type="FunFam" id="3.30.1250.10:FF:000001">
    <property type="entry name" value="SBDS, ribosome maturation factor"/>
    <property type="match status" value="1"/>
</dbReference>
<reference evidence="14" key="1">
    <citation type="journal article" date="2020" name="PLoS Negl. Trop. Dis.">
        <title>High-quality nuclear genome for Sarcoptes scabiei-A critical resource for a neglected parasite.</title>
        <authorList>
            <person name="Korhonen P.K."/>
            <person name="Gasser R.B."/>
            <person name="Ma G."/>
            <person name="Wang T."/>
            <person name="Stroehlein A.J."/>
            <person name="Young N.D."/>
            <person name="Ang C.S."/>
            <person name="Fernando D.D."/>
            <person name="Lu H.C."/>
            <person name="Taylor S."/>
            <person name="Reynolds S.L."/>
            <person name="Mofiz E."/>
            <person name="Najaraj S.H."/>
            <person name="Gowda H."/>
            <person name="Madugundu A."/>
            <person name="Renuse S."/>
            <person name="Holt D."/>
            <person name="Pandey A."/>
            <person name="Papenfuss A.T."/>
            <person name="Fischer K."/>
        </authorList>
    </citation>
    <scope>NUCLEOTIDE SEQUENCE [LARGE SCALE GENOMIC DNA]</scope>
</reference>
<gene>
    <name evidence="12" type="ORF">SSS_4827</name>
</gene>
<dbReference type="Gene3D" id="3.30.1250.10">
    <property type="entry name" value="Ribosome maturation protein SBDS, N-terminal domain"/>
    <property type="match status" value="1"/>
</dbReference>
<dbReference type="SUPFAM" id="SSF109728">
    <property type="entry name" value="Hypothetical protein AF0491, middle domain"/>
    <property type="match status" value="1"/>
</dbReference>